<dbReference type="InterPro" id="IPR036914">
    <property type="entry name" value="MGS-like_dom_sf"/>
</dbReference>
<dbReference type="InterPro" id="IPR011607">
    <property type="entry name" value="MGS-like_dom"/>
</dbReference>
<dbReference type="GO" id="GO:0005524">
    <property type="term" value="F:ATP binding"/>
    <property type="evidence" value="ECO:0007669"/>
    <property type="project" value="UniProtKB-KW"/>
</dbReference>
<dbReference type="SUPFAM" id="SSF52335">
    <property type="entry name" value="Methylglyoxal synthase-like"/>
    <property type="match status" value="1"/>
</dbReference>
<evidence type="ECO:0000313" key="6">
    <source>
        <dbReference type="Proteomes" id="UP000807159"/>
    </source>
</evidence>
<keyword evidence="6" id="KW-1185">Reference proteome</keyword>
<proteinExistence type="predicted"/>
<name>A0A8T2Y3T4_POPDE</name>
<dbReference type="PROSITE" id="PS51855">
    <property type="entry name" value="MGS"/>
    <property type="match status" value="1"/>
</dbReference>
<evidence type="ECO:0000256" key="3">
    <source>
        <dbReference type="ARBA" id="ARBA00022840"/>
    </source>
</evidence>
<protein>
    <recommendedName>
        <fullName evidence="4">MGS-like domain-containing protein</fullName>
    </recommendedName>
</protein>
<dbReference type="Gene3D" id="3.40.50.1380">
    <property type="entry name" value="Methylglyoxal synthase-like domain"/>
    <property type="match status" value="1"/>
</dbReference>
<evidence type="ECO:0000313" key="5">
    <source>
        <dbReference type="EMBL" id="KAH8499735.1"/>
    </source>
</evidence>
<keyword evidence="3" id="KW-0067">ATP-binding</keyword>
<dbReference type="GO" id="GO:0005737">
    <property type="term" value="C:cytoplasm"/>
    <property type="evidence" value="ECO:0007669"/>
    <property type="project" value="TreeGrafter"/>
</dbReference>
<sequence>MGIDFLVAIAFAKAQIAAGQKLPLSGTVFLSLNDLTKSHRERLAKAFLGLRFRIVSTSGTAHFLELKGISVDRVLKMHEGQPHAGDLANGHIQLMQMLIYREMPMCMCMPSFDPCYHLAVIFIRCMMMAMEKDRRFEGQGEGWTQRLLWVWEGPLIDKFRGKACSLKWRLASC</sequence>
<dbReference type="Pfam" id="PF02142">
    <property type="entry name" value="MGS"/>
    <property type="match status" value="1"/>
</dbReference>
<dbReference type="PANTHER" id="PTHR11405">
    <property type="entry name" value="CARBAMOYLTRANSFERASE FAMILY MEMBER"/>
    <property type="match status" value="1"/>
</dbReference>
<reference evidence="5" key="1">
    <citation type="journal article" date="2021" name="J. Hered.">
        <title>Genome Assembly of Salicaceae Populus deltoides (Eastern Cottonwood) I-69 Based on Nanopore Sequencing and Hi-C Technologies.</title>
        <authorList>
            <person name="Bai S."/>
            <person name="Wu H."/>
            <person name="Zhang J."/>
            <person name="Pan Z."/>
            <person name="Zhao W."/>
            <person name="Li Z."/>
            <person name="Tong C."/>
        </authorList>
    </citation>
    <scope>NUCLEOTIDE SEQUENCE</scope>
    <source>
        <tissue evidence="5">Leaf</tissue>
    </source>
</reference>
<keyword evidence="2" id="KW-0547">Nucleotide-binding</keyword>
<dbReference type="AlphaFoldDB" id="A0A8T2Y3T4"/>
<evidence type="ECO:0000259" key="4">
    <source>
        <dbReference type="PROSITE" id="PS51855"/>
    </source>
</evidence>
<dbReference type="PANTHER" id="PTHR11405:SF53">
    <property type="entry name" value="CARBAMOYL-PHOSPHATE SYNTHASE [AMMONIA], MITOCHONDRIAL"/>
    <property type="match status" value="1"/>
</dbReference>
<evidence type="ECO:0000256" key="2">
    <source>
        <dbReference type="ARBA" id="ARBA00022741"/>
    </source>
</evidence>
<gene>
    <name evidence="5" type="ORF">H0E87_015103</name>
</gene>
<dbReference type="EMBL" id="JACEGQ020000008">
    <property type="protein sequence ID" value="KAH8499735.1"/>
    <property type="molecule type" value="Genomic_DNA"/>
</dbReference>
<dbReference type="GO" id="GO:0004088">
    <property type="term" value="F:carbamoyl-phosphate synthase (glutamine-hydrolyzing) activity"/>
    <property type="evidence" value="ECO:0007669"/>
    <property type="project" value="TreeGrafter"/>
</dbReference>
<keyword evidence="1" id="KW-0436">Ligase</keyword>
<evidence type="ECO:0000256" key="1">
    <source>
        <dbReference type="ARBA" id="ARBA00022598"/>
    </source>
</evidence>
<comment type="caution">
    <text evidence="5">The sequence shown here is derived from an EMBL/GenBank/DDBJ whole genome shotgun (WGS) entry which is preliminary data.</text>
</comment>
<feature type="domain" description="MGS-like" evidence="4">
    <location>
        <begin position="20"/>
        <end position="173"/>
    </location>
</feature>
<accession>A0A8T2Y3T4</accession>
<organism evidence="5 6">
    <name type="scientific">Populus deltoides</name>
    <name type="common">Eastern poplar</name>
    <name type="synonym">Eastern cottonwood</name>
    <dbReference type="NCBI Taxonomy" id="3696"/>
    <lineage>
        <taxon>Eukaryota</taxon>
        <taxon>Viridiplantae</taxon>
        <taxon>Streptophyta</taxon>
        <taxon>Embryophyta</taxon>
        <taxon>Tracheophyta</taxon>
        <taxon>Spermatophyta</taxon>
        <taxon>Magnoliopsida</taxon>
        <taxon>eudicotyledons</taxon>
        <taxon>Gunneridae</taxon>
        <taxon>Pentapetalae</taxon>
        <taxon>rosids</taxon>
        <taxon>fabids</taxon>
        <taxon>Malpighiales</taxon>
        <taxon>Salicaceae</taxon>
        <taxon>Saliceae</taxon>
        <taxon>Populus</taxon>
    </lineage>
</organism>
<dbReference type="Proteomes" id="UP000807159">
    <property type="component" value="Chromosome 8"/>
</dbReference>
<dbReference type="GO" id="GO:0006541">
    <property type="term" value="P:glutamine metabolic process"/>
    <property type="evidence" value="ECO:0007669"/>
    <property type="project" value="TreeGrafter"/>
</dbReference>